<dbReference type="InterPro" id="IPR036523">
    <property type="entry name" value="SurE-like_sf"/>
</dbReference>
<gene>
    <name evidence="7 9" type="primary">surE</name>
    <name evidence="9" type="ORF">MCNF_50270</name>
</gene>
<dbReference type="InterPro" id="IPR002828">
    <property type="entry name" value="SurE-like_Pase/nucleotidase"/>
</dbReference>
<accession>A0A7I7Y5V5</accession>
<reference evidence="9" key="1">
    <citation type="journal article" date="2019" name="Emerg. Microbes Infect.">
        <title>Comprehensive subspecies identification of 175 nontuberculous mycobacteria species based on 7547 genomic profiles.</title>
        <authorList>
            <person name="Matsumoto Y."/>
            <person name="Kinjo T."/>
            <person name="Motooka D."/>
            <person name="Nabeya D."/>
            <person name="Jung N."/>
            <person name="Uechi K."/>
            <person name="Horii T."/>
            <person name="Iida T."/>
            <person name="Fujita J."/>
            <person name="Nakamura S."/>
        </authorList>
    </citation>
    <scope>NUCLEOTIDE SEQUENCE [LARGE SCALE GENOMIC DNA]</scope>
    <source>
        <strain evidence="9">JCM 13671</strain>
    </source>
</reference>
<feature type="binding site" evidence="7">
    <location>
        <position position="20"/>
    </location>
    <ligand>
        <name>a divalent metal cation</name>
        <dbReference type="ChEBI" id="CHEBI:60240"/>
    </ligand>
</feature>
<comment type="cofactor">
    <cofactor evidence="7">
        <name>a divalent metal cation</name>
        <dbReference type="ChEBI" id="CHEBI:60240"/>
    </cofactor>
    <text evidence="7">Binds 1 divalent metal cation per subunit.</text>
</comment>
<comment type="function">
    <text evidence="7">Nucleotidase that shows phosphatase activity on nucleoside 5'-monophosphates.</text>
</comment>
<feature type="binding site" evidence="7">
    <location>
        <position position="19"/>
    </location>
    <ligand>
        <name>a divalent metal cation</name>
        <dbReference type="ChEBI" id="CHEBI:60240"/>
    </ligand>
</feature>
<feature type="domain" description="Survival protein SurE-like phosphatase/nucleotidase" evidence="8">
    <location>
        <begin position="14"/>
        <end position="199"/>
    </location>
</feature>
<dbReference type="PANTHER" id="PTHR30457:SF12">
    <property type="entry name" value="5'_3'-NUCLEOTIDASE SURE"/>
    <property type="match status" value="1"/>
</dbReference>
<feature type="binding site" evidence="7">
    <location>
        <position position="51"/>
    </location>
    <ligand>
        <name>a divalent metal cation</name>
        <dbReference type="ChEBI" id="CHEBI:60240"/>
    </ligand>
</feature>
<evidence type="ECO:0000256" key="5">
    <source>
        <dbReference type="ARBA" id="ARBA00022741"/>
    </source>
</evidence>
<dbReference type="Gene3D" id="3.40.1210.10">
    <property type="entry name" value="Survival protein SurE-like phosphatase/nucleotidase"/>
    <property type="match status" value="1"/>
</dbReference>
<name>A0A7I7Y5V5_9MYCO</name>
<dbReference type="PANTHER" id="PTHR30457">
    <property type="entry name" value="5'-NUCLEOTIDASE SURE"/>
    <property type="match status" value="1"/>
</dbReference>
<evidence type="ECO:0000313" key="9">
    <source>
        <dbReference type="EMBL" id="BBZ36422.1"/>
    </source>
</evidence>
<dbReference type="NCBIfam" id="TIGR00087">
    <property type="entry name" value="surE"/>
    <property type="match status" value="1"/>
</dbReference>
<dbReference type="GO" id="GO:0008253">
    <property type="term" value="F:5'-nucleotidase activity"/>
    <property type="evidence" value="ECO:0007669"/>
    <property type="project" value="UniProtKB-UniRule"/>
</dbReference>
<dbReference type="EC" id="3.1.3.5" evidence="7"/>
<dbReference type="GO" id="GO:0005737">
    <property type="term" value="C:cytoplasm"/>
    <property type="evidence" value="ECO:0007669"/>
    <property type="project" value="UniProtKB-SubCell"/>
</dbReference>
<dbReference type="Pfam" id="PF01975">
    <property type="entry name" value="SurE"/>
    <property type="match status" value="1"/>
</dbReference>
<evidence type="ECO:0000313" key="10">
    <source>
        <dbReference type="Proteomes" id="UP000466931"/>
    </source>
</evidence>
<keyword evidence="6 7" id="KW-0378">Hydrolase</keyword>
<feature type="binding site" evidence="7">
    <location>
        <position position="108"/>
    </location>
    <ligand>
        <name>a divalent metal cation</name>
        <dbReference type="ChEBI" id="CHEBI:60240"/>
    </ligand>
</feature>
<evidence type="ECO:0000256" key="7">
    <source>
        <dbReference type="HAMAP-Rule" id="MF_00060"/>
    </source>
</evidence>
<keyword evidence="5 7" id="KW-0547">Nucleotide-binding</keyword>
<comment type="subcellular location">
    <subcellularLocation>
        <location evidence="7">Cytoplasm</location>
    </subcellularLocation>
</comment>
<evidence type="ECO:0000256" key="6">
    <source>
        <dbReference type="ARBA" id="ARBA00022801"/>
    </source>
</evidence>
<protein>
    <recommendedName>
        <fullName evidence="7">5'-nucleotidase SurE</fullName>
        <ecNumber evidence="7">3.1.3.5</ecNumber>
    </recommendedName>
    <alternativeName>
        <fullName evidence="7">Nucleoside 5'-monophosphate phosphohydrolase</fullName>
    </alternativeName>
</protein>
<reference evidence="9" key="2">
    <citation type="submission" date="2020-02" db="EMBL/GenBank/DDBJ databases">
        <authorList>
            <person name="Matsumoto Y."/>
            <person name="Motooka D."/>
            <person name="Nakamura S."/>
        </authorList>
    </citation>
    <scope>NUCLEOTIDE SEQUENCE</scope>
    <source>
        <strain evidence="9">JCM 13671</strain>
    </source>
</reference>
<dbReference type="AlphaFoldDB" id="A0A7I7Y5V5"/>
<dbReference type="GO" id="GO:0046872">
    <property type="term" value="F:metal ion binding"/>
    <property type="evidence" value="ECO:0007669"/>
    <property type="project" value="UniProtKB-UniRule"/>
</dbReference>
<dbReference type="InterPro" id="IPR030048">
    <property type="entry name" value="SurE"/>
</dbReference>
<dbReference type="EMBL" id="AP022612">
    <property type="protein sequence ID" value="BBZ36422.1"/>
    <property type="molecule type" value="Genomic_DNA"/>
</dbReference>
<comment type="similarity">
    <text evidence="2 7">Belongs to the SurE nucleotidase family.</text>
</comment>
<evidence type="ECO:0000256" key="4">
    <source>
        <dbReference type="ARBA" id="ARBA00022723"/>
    </source>
</evidence>
<comment type="catalytic activity">
    <reaction evidence="1 7">
        <text>a ribonucleoside 5'-phosphate + H2O = a ribonucleoside + phosphate</text>
        <dbReference type="Rhea" id="RHEA:12484"/>
        <dbReference type="ChEBI" id="CHEBI:15377"/>
        <dbReference type="ChEBI" id="CHEBI:18254"/>
        <dbReference type="ChEBI" id="CHEBI:43474"/>
        <dbReference type="ChEBI" id="CHEBI:58043"/>
        <dbReference type="EC" id="3.1.3.5"/>
    </reaction>
</comment>
<dbReference type="GO" id="GO:0004309">
    <property type="term" value="F:exopolyphosphatase activity"/>
    <property type="evidence" value="ECO:0007669"/>
    <property type="project" value="TreeGrafter"/>
</dbReference>
<organism evidence="9 10">
    <name type="scientific">Mycolicibacterium confluentis</name>
    <dbReference type="NCBI Taxonomy" id="28047"/>
    <lineage>
        <taxon>Bacteria</taxon>
        <taxon>Bacillati</taxon>
        <taxon>Actinomycetota</taxon>
        <taxon>Actinomycetes</taxon>
        <taxon>Mycobacteriales</taxon>
        <taxon>Mycobacteriaceae</taxon>
        <taxon>Mycolicibacterium</taxon>
    </lineage>
</organism>
<dbReference type="GO" id="GO:0008254">
    <property type="term" value="F:3'-nucleotidase activity"/>
    <property type="evidence" value="ECO:0007669"/>
    <property type="project" value="TreeGrafter"/>
</dbReference>
<proteinExistence type="inferred from homology"/>
<evidence type="ECO:0000259" key="8">
    <source>
        <dbReference type="Pfam" id="PF01975"/>
    </source>
</evidence>
<keyword evidence="3 7" id="KW-0963">Cytoplasm</keyword>
<dbReference type="Proteomes" id="UP000466931">
    <property type="component" value="Chromosome"/>
</dbReference>
<evidence type="ECO:0000256" key="3">
    <source>
        <dbReference type="ARBA" id="ARBA00022490"/>
    </source>
</evidence>
<dbReference type="SUPFAM" id="SSF64167">
    <property type="entry name" value="SurE-like"/>
    <property type="match status" value="1"/>
</dbReference>
<evidence type="ECO:0000256" key="2">
    <source>
        <dbReference type="ARBA" id="ARBA00011062"/>
    </source>
</evidence>
<sequence length="286" mass="29655">MATASNESGAPTHVLLTNDDGYDKEGLQALRAALIAAGFRVTVMAPAANKSGVGRGVTCHGPVVVRLHDDDGHGNRVYSCAGTPADCVRVAVLSDVIDPVDVVASGINHGVNMGDDSTFSGTIGAALEGALLRIPSIAFSQQDDAGDISMVSRGAHHFLATDLAVRATRTLVENPPPPRVIASVNFPHGVKEPAVQKAQLSPFSYQRNWTPAEMLSEDSWNVWAYAKPGHPDPEVNTSAGTDYAAVIGGAASVSAVRADWDGLSDAPTGVNAWLDAFVARLGAPGL</sequence>
<dbReference type="HAMAP" id="MF_00060">
    <property type="entry name" value="SurE"/>
    <property type="match status" value="1"/>
</dbReference>
<evidence type="ECO:0000256" key="1">
    <source>
        <dbReference type="ARBA" id="ARBA00000815"/>
    </source>
</evidence>
<keyword evidence="10" id="KW-1185">Reference proteome</keyword>
<keyword evidence="4 7" id="KW-0479">Metal-binding</keyword>
<dbReference type="GO" id="GO:0000166">
    <property type="term" value="F:nucleotide binding"/>
    <property type="evidence" value="ECO:0007669"/>
    <property type="project" value="UniProtKB-KW"/>
</dbReference>